<accession>S3CMD0</accession>
<sequence length="167" mass="18709">MAELINNPQPHTTENTNMDEIVPNLWVGNILSTYNTQTLKEYKITHVLSLIDKPLPLWLTAKYKECGITHIRYQILDEGEVDILPILAETYAVIEKHIGTSGILVHCGLGISRSGSVAVGYLMRSRGIGRDEALALAREKRGKIQPNEGFWGQLEVWGARENQVVNM</sequence>
<dbReference type="RefSeq" id="XP_008085031.1">
    <property type="nucleotide sequence ID" value="XM_008086840.1"/>
</dbReference>
<dbReference type="InterPro" id="IPR016130">
    <property type="entry name" value="Tyr_Pase_AS"/>
</dbReference>
<evidence type="ECO:0000259" key="6">
    <source>
        <dbReference type="PROSITE" id="PS50054"/>
    </source>
</evidence>
<organism evidence="8 9">
    <name type="scientific">Glarea lozoyensis (strain ATCC 20868 / MF5171)</name>
    <dbReference type="NCBI Taxonomy" id="1116229"/>
    <lineage>
        <taxon>Eukaryota</taxon>
        <taxon>Fungi</taxon>
        <taxon>Dikarya</taxon>
        <taxon>Ascomycota</taxon>
        <taxon>Pezizomycotina</taxon>
        <taxon>Leotiomycetes</taxon>
        <taxon>Helotiales</taxon>
        <taxon>Helotiaceae</taxon>
        <taxon>Glarea</taxon>
    </lineage>
</organism>
<dbReference type="KEGG" id="glz:GLAREA_04463"/>
<keyword evidence="3" id="KW-0904">Protein phosphatase</keyword>
<dbReference type="PROSITE" id="PS00383">
    <property type="entry name" value="TYR_PHOSPHATASE_1"/>
    <property type="match status" value="1"/>
</dbReference>
<evidence type="ECO:0000256" key="4">
    <source>
        <dbReference type="ARBA" id="ARBA00047761"/>
    </source>
</evidence>
<dbReference type="SUPFAM" id="SSF52799">
    <property type="entry name" value="(Phosphotyrosine protein) phosphatases II"/>
    <property type="match status" value="1"/>
</dbReference>
<dbReference type="GO" id="GO:0007165">
    <property type="term" value="P:signal transduction"/>
    <property type="evidence" value="ECO:0007669"/>
    <property type="project" value="TreeGrafter"/>
</dbReference>
<dbReference type="SMART" id="SM00195">
    <property type="entry name" value="DSPc"/>
    <property type="match status" value="1"/>
</dbReference>
<dbReference type="GO" id="GO:0005829">
    <property type="term" value="C:cytosol"/>
    <property type="evidence" value="ECO:0007669"/>
    <property type="project" value="TreeGrafter"/>
</dbReference>
<dbReference type="AlphaFoldDB" id="S3CMD0"/>
<dbReference type="CDD" id="cd14498">
    <property type="entry name" value="DSP"/>
    <property type="match status" value="1"/>
</dbReference>
<gene>
    <name evidence="8" type="ORF">GLAREA_04463</name>
</gene>
<dbReference type="InterPro" id="IPR000340">
    <property type="entry name" value="Dual-sp_phosphatase_cat-dom"/>
</dbReference>
<proteinExistence type="inferred from homology"/>
<dbReference type="PROSITE" id="PS50054">
    <property type="entry name" value="TYR_PHOSPHATASE_DUAL"/>
    <property type="match status" value="1"/>
</dbReference>
<dbReference type="Proteomes" id="UP000016922">
    <property type="component" value="Unassembled WGS sequence"/>
</dbReference>
<dbReference type="InterPro" id="IPR020422">
    <property type="entry name" value="TYR_PHOSPHATASE_DUAL_dom"/>
</dbReference>
<protein>
    <submittedName>
        <fullName evidence="8">(Phosphotyrosine protein) phosphatases II</fullName>
    </submittedName>
</protein>
<dbReference type="OrthoDB" id="10252009at2759"/>
<evidence type="ECO:0000313" key="8">
    <source>
        <dbReference type="EMBL" id="EPE27672.1"/>
    </source>
</evidence>
<dbReference type="OMA" id="KRTIVWP"/>
<reference evidence="8 9" key="1">
    <citation type="journal article" date="2013" name="BMC Genomics">
        <title>Genomics-driven discovery of the pneumocandin biosynthetic gene cluster in the fungus Glarea lozoyensis.</title>
        <authorList>
            <person name="Chen L."/>
            <person name="Yue Q."/>
            <person name="Zhang X."/>
            <person name="Xiang M."/>
            <person name="Wang C."/>
            <person name="Li S."/>
            <person name="Che Y."/>
            <person name="Ortiz-Lopez F.J."/>
            <person name="Bills G.F."/>
            <person name="Liu X."/>
            <person name="An Z."/>
        </authorList>
    </citation>
    <scope>NUCLEOTIDE SEQUENCE [LARGE SCALE GENOMIC DNA]</scope>
    <source>
        <strain evidence="9">ATCC 20868 / MF5171</strain>
    </source>
</reference>
<dbReference type="PANTHER" id="PTHR45948:SF2">
    <property type="entry name" value="DUAL SPECIFICITY PROTEIN PHOSPHATASE"/>
    <property type="match status" value="1"/>
</dbReference>
<keyword evidence="9" id="KW-1185">Reference proteome</keyword>
<dbReference type="InterPro" id="IPR000387">
    <property type="entry name" value="Tyr_Pase_dom"/>
</dbReference>
<dbReference type="EMBL" id="KE145369">
    <property type="protein sequence ID" value="EPE27672.1"/>
    <property type="molecule type" value="Genomic_DNA"/>
</dbReference>
<evidence type="ECO:0000256" key="3">
    <source>
        <dbReference type="ARBA" id="ARBA00022912"/>
    </source>
</evidence>
<comment type="similarity">
    <text evidence="1">Belongs to the protein-tyrosine phosphatase family. Non-receptor class dual specificity subfamily.</text>
</comment>
<dbReference type="Gene3D" id="3.90.190.10">
    <property type="entry name" value="Protein tyrosine phosphatase superfamily"/>
    <property type="match status" value="1"/>
</dbReference>
<dbReference type="Pfam" id="PF00782">
    <property type="entry name" value="DSPc"/>
    <property type="match status" value="1"/>
</dbReference>
<dbReference type="InterPro" id="IPR029021">
    <property type="entry name" value="Prot-tyrosine_phosphatase-like"/>
</dbReference>
<feature type="domain" description="Tyrosine specific protein phosphatases" evidence="7">
    <location>
        <begin position="81"/>
        <end position="141"/>
    </location>
</feature>
<dbReference type="GO" id="GO:0004725">
    <property type="term" value="F:protein tyrosine phosphatase activity"/>
    <property type="evidence" value="ECO:0007669"/>
    <property type="project" value="TreeGrafter"/>
</dbReference>
<dbReference type="PROSITE" id="PS50056">
    <property type="entry name" value="TYR_PHOSPHATASE_2"/>
    <property type="match status" value="1"/>
</dbReference>
<evidence type="ECO:0000256" key="2">
    <source>
        <dbReference type="ARBA" id="ARBA00022801"/>
    </source>
</evidence>
<feature type="domain" description="Tyrosine-protein phosphatase" evidence="6">
    <location>
        <begin position="17"/>
        <end position="163"/>
    </location>
</feature>
<dbReference type="eggNOG" id="KOG1716">
    <property type="taxonomic scope" value="Eukaryota"/>
</dbReference>
<evidence type="ECO:0000313" key="9">
    <source>
        <dbReference type="Proteomes" id="UP000016922"/>
    </source>
</evidence>
<dbReference type="HOGENOM" id="CLU_027074_11_7_1"/>
<comment type="catalytic activity">
    <reaction evidence="5">
        <text>O-phospho-L-threonyl-[protein] + H2O = L-threonyl-[protein] + phosphate</text>
        <dbReference type="Rhea" id="RHEA:47004"/>
        <dbReference type="Rhea" id="RHEA-COMP:11060"/>
        <dbReference type="Rhea" id="RHEA-COMP:11605"/>
        <dbReference type="ChEBI" id="CHEBI:15377"/>
        <dbReference type="ChEBI" id="CHEBI:30013"/>
        <dbReference type="ChEBI" id="CHEBI:43474"/>
        <dbReference type="ChEBI" id="CHEBI:61977"/>
        <dbReference type="EC" id="3.1.3.16"/>
    </reaction>
</comment>
<dbReference type="STRING" id="1116229.S3CMD0"/>
<dbReference type="GeneID" id="19463518"/>
<keyword evidence="2" id="KW-0378">Hydrolase</keyword>
<evidence type="ECO:0000259" key="7">
    <source>
        <dbReference type="PROSITE" id="PS50056"/>
    </source>
</evidence>
<dbReference type="PANTHER" id="PTHR45948">
    <property type="entry name" value="DUAL SPECIFICITY PROTEIN PHOSPHATASE DDB_G0269404-RELATED"/>
    <property type="match status" value="1"/>
</dbReference>
<comment type="catalytic activity">
    <reaction evidence="4">
        <text>O-phospho-L-seryl-[protein] + H2O = L-seryl-[protein] + phosphate</text>
        <dbReference type="Rhea" id="RHEA:20629"/>
        <dbReference type="Rhea" id="RHEA-COMP:9863"/>
        <dbReference type="Rhea" id="RHEA-COMP:11604"/>
        <dbReference type="ChEBI" id="CHEBI:15377"/>
        <dbReference type="ChEBI" id="CHEBI:29999"/>
        <dbReference type="ChEBI" id="CHEBI:43474"/>
        <dbReference type="ChEBI" id="CHEBI:83421"/>
        <dbReference type="EC" id="3.1.3.16"/>
    </reaction>
</comment>
<name>S3CMD0_GLAL2</name>
<dbReference type="GO" id="GO:0004722">
    <property type="term" value="F:protein serine/threonine phosphatase activity"/>
    <property type="evidence" value="ECO:0007669"/>
    <property type="project" value="UniProtKB-EC"/>
</dbReference>
<evidence type="ECO:0000256" key="5">
    <source>
        <dbReference type="ARBA" id="ARBA00048336"/>
    </source>
</evidence>
<evidence type="ECO:0000256" key="1">
    <source>
        <dbReference type="ARBA" id="ARBA00008601"/>
    </source>
</evidence>